<accession>A0ABD1PRD7</accession>
<feature type="compositionally biased region" description="Polar residues" evidence="1">
    <location>
        <begin position="354"/>
        <end position="382"/>
    </location>
</feature>
<dbReference type="PANTHER" id="PTHR31805">
    <property type="entry name" value="RECEPTOR-LIKE KINASE, PUTATIVE (DUF1421)-RELATED"/>
    <property type="match status" value="1"/>
</dbReference>
<feature type="domain" description="DUF1421" evidence="2">
    <location>
        <begin position="559"/>
        <end position="603"/>
    </location>
</feature>
<sequence>MDDIKKILADLKSMAAYAKEEAEDIKFGMDSINEVLQQNLKLLVEISTSHAKITNDINDRIDALEAQLGSTDAKKYEQVITNEYKQERAMASGSSSGRPIDSGSKSYDFRSDDILYSYEDYGNQDGNNGCHSDPLIGVNSDEEFHKSRMARQFLFPAATFSPPEESSFNQDVISPVENTVKKYTDNLMRFLEGISSRMSQLELYCYNLDKSIGEMHSELARDHGEADLKLKSLEKHVEEVQRSLHILRDKQELTDSQNEQAKLQLARKESSLATNSQQNEERASLPAPDAKTGDNSSGILPHHVASQPSLPTRPIEHQQPPVAPSPSMASQSMPQAQAYYLPPPTSSQSSQAQYLPTQSQIQDPSRVAAQSTQSQVNQPPQIQSLPPYQQQWPPQQGQPQLPLLPPVQPQIRSSSPAVYPSYLSSQPNPSPPEMAAPNSPMQVQFLGASHPGPTGSEGIMPYGHGGAGRPIQPQPPTQHVKMVYSAQSGDGYVPSGIPTPPIGNAYTMFDGEGGREHHPPLQPHLQQSTYPPSSIPLQNPQHMATLMIRPPQFMRSHPYNELIDKLVGMGYKGDHVVGLIQQLEESGQAIDFNVVLDRLNGHSSGGSQRGWSS</sequence>
<evidence type="ECO:0000259" key="2">
    <source>
        <dbReference type="Pfam" id="PF07223"/>
    </source>
</evidence>
<proteinExistence type="predicted"/>
<feature type="region of interest" description="Disordered" evidence="1">
    <location>
        <begin position="251"/>
        <end position="438"/>
    </location>
</feature>
<dbReference type="EMBL" id="JBFOLK010000013">
    <property type="protein sequence ID" value="KAL2466488.1"/>
    <property type="molecule type" value="Genomic_DNA"/>
</dbReference>
<organism evidence="3 4">
    <name type="scientific">Abeliophyllum distichum</name>
    <dbReference type="NCBI Taxonomy" id="126358"/>
    <lineage>
        <taxon>Eukaryota</taxon>
        <taxon>Viridiplantae</taxon>
        <taxon>Streptophyta</taxon>
        <taxon>Embryophyta</taxon>
        <taxon>Tracheophyta</taxon>
        <taxon>Spermatophyta</taxon>
        <taxon>Magnoliopsida</taxon>
        <taxon>eudicotyledons</taxon>
        <taxon>Gunneridae</taxon>
        <taxon>Pentapetalae</taxon>
        <taxon>asterids</taxon>
        <taxon>lamiids</taxon>
        <taxon>Lamiales</taxon>
        <taxon>Oleaceae</taxon>
        <taxon>Forsythieae</taxon>
        <taxon>Abeliophyllum</taxon>
    </lineage>
</organism>
<protein>
    <recommendedName>
        <fullName evidence="2">DUF1421 domain-containing protein</fullName>
    </recommendedName>
</protein>
<dbReference type="Proteomes" id="UP001604336">
    <property type="component" value="Unassembled WGS sequence"/>
</dbReference>
<reference evidence="4" key="1">
    <citation type="submission" date="2024-07" db="EMBL/GenBank/DDBJ databases">
        <title>Two chromosome-level genome assemblies of Korean endemic species Abeliophyllum distichum and Forsythia ovata (Oleaceae).</title>
        <authorList>
            <person name="Jang H."/>
        </authorList>
    </citation>
    <scope>NUCLEOTIDE SEQUENCE [LARGE SCALE GENOMIC DNA]</scope>
</reference>
<comment type="caution">
    <text evidence="3">The sequence shown here is derived from an EMBL/GenBank/DDBJ whole genome shotgun (WGS) entry which is preliminary data.</text>
</comment>
<evidence type="ECO:0000313" key="4">
    <source>
        <dbReference type="Proteomes" id="UP001604336"/>
    </source>
</evidence>
<evidence type="ECO:0000256" key="1">
    <source>
        <dbReference type="SAM" id="MobiDB-lite"/>
    </source>
</evidence>
<dbReference type="PANTHER" id="PTHR31805:SF16">
    <property type="entry name" value="FORMIN-LIKE PROTEIN (DUF1421)"/>
    <property type="match status" value="1"/>
</dbReference>
<name>A0ABD1PRD7_9LAMI</name>
<feature type="compositionally biased region" description="Low complexity" evidence="1">
    <location>
        <begin position="383"/>
        <end position="401"/>
    </location>
</feature>
<feature type="compositionally biased region" description="Low complexity" evidence="1">
    <location>
        <begin position="325"/>
        <end position="338"/>
    </location>
</feature>
<keyword evidence="4" id="KW-1185">Reference proteome</keyword>
<dbReference type="InterPro" id="IPR010820">
    <property type="entry name" value="DUF1421"/>
</dbReference>
<feature type="compositionally biased region" description="Polar residues" evidence="1">
    <location>
        <begin position="411"/>
        <end position="427"/>
    </location>
</feature>
<dbReference type="Pfam" id="PF07223">
    <property type="entry name" value="DUF1421"/>
    <property type="match status" value="1"/>
</dbReference>
<gene>
    <name evidence="3" type="ORF">Adt_42339</name>
</gene>
<dbReference type="AlphaFoldDB" id="A0ABD1PRD7"/>
<evidence type="ECO:0000313" key="3">
    <source>
        <dbReference type="EMBL" id="KAL2466488.1"/>
    </source>
</evidence>